<comment type="caution">
    <text evidence="1">The sequence shown here is derived from an EMBL/GenBank/DDBJ whole genome shotgun (WGS) entry which is preliminary data.</text>
</comment>
<sequence>MVLFGLGVSGMVSFLSPQVALPSQSSKHQSVGKPVTLTVHEELPCQDDDKTAALATEIALATRGAPPQEIFWSVGNENSFENMVSSRFPSFHWELQSRAVSDHPYWISVPGMYFIYQFTHSLSE</sequence>
<evidence type="ECO:0000313" key="1">
    <source>
        <dbReference type="EMBL" id="KAK2088034.1"/>
    </source>
</evidence>
<dbReference type="Proteomes" id="UP001266305">
    <property type="component" value="Unassembled WGS sequence"/>
</dbReference>
<accession>A0ABQ9TTC4</accession>
<keyword evidence="2" id="KW-1185">Reference proteome</keyword>
<dbReference type="EMBL" id="JASSZA010000019">
    <property type="protein sequence ID" value="KAK2088034.1"/>
    <property type="molecule type" value="Genomic_DNA"/>
</dbReference>
<evidence type="ECO:0000313" key="2">
    <source>
        <dbReference type="Proteomes" id="UP001266305"/>
    </source>
</evidence>
<protein>
    <submittedName>
        <fullName evidence="1">Uncharacterized protein</fullName>
    </submittedName>
</protein>
<proteinExistence type="predicted"/>
<organism evidence="1 2">
    <name type="scientific">Saguinus oedipus</name>
    <name type="common">Cotton-top tamarin</name>
    <name type="synonym">Oedipomidas oedipus</name>
    <dbReference type="NCBI Taxonomy" id="9490"/>
    <lineage>
        <taxon>Eukaryota</taxon>
        <taxon>Metazoa</taxon>
        <taxon>Chordata</taxon>
        <taxon>Craniata</taxon>
        <taxon>Vertebrata</taxon>
        <taxon>Euteleostomi</taxon>
        <taxon>Mammalia</taxon>
        <taxon>Eutheria</taxon>
        <taxon>Euarchontoglires</taxon>
        <taxon>Primates</taxon>
        <taxon>Haplorrhini</taxon>
        <taxon>Platyrrhini</taxon>
        <taxon>Cebidae</taxon>
        <taxon>Callitrichinae</taxon>
        <taxon>Saguinus</taxon>
    </lineage>
</organism>
<reference evidence="1 2" key="1">
    <citation type="submission" date="2023-05" db="EMBL/GenBank/DDBJ databases">
        <title>B98-5 Cell Line De Novo Hybrid Assembly: An Optical Mapping Approach.</title>
        <authorList>
            <person name="Kananen K."/>
            <person name="Auerbach J.A."/>
            <person name="Kautto E."/>
            <person name="Blachly J.S."/>
        </authorList>
    </citation>
    <scope>NUCLEOTIDE SEQUENCE [LARGE SCALE GENOMIC DNA]</scope>
    <source>
        <strain evidence="1">B95-8</strain>
        <tissue evidence="1">Cell line</tissue>
    </source>
</reference>
<gene>
    <name evidence="1" type="ORF">P7K49_033941</name>
</gene>
<name>A0ABQ9TTC4_SAGOE</name>